<dbReference type="Gene3D" id="1.20.1740.10">
    <property type="entry name" value="Amino acid/polyamine transporter I"/>
    <property type="match status" value="1"/>
</dbReference>
<name>A0A0L8GP48_OCTBM</name>
<protein>
    <recommendedName>
        <fullName evidence="8">Amino acid permease/ SLC12A domain-containing protein</fullName>
    </recommendedName>
</protein>
<feature type="compositionally biased region" description="Basic and acidic residues" evidence="5">
    <location>
        <begin position="10"/>
        <end position="31"/>
    </location>
</feature>
<gene>
    <name evidence="7" type="ORF">OCBIM_22030305mg</name>
</gene>
<dbReference type="AlphaFoldDB" id="A0A0L8GP48"/>
<feature type="transmembrane region" description="Helical" evidence="6">
    <location>
        <begin position="300"/>
        <end position="323"/>
    </location>
</feature>
<dbReference type="STRING" id="37653.A0A0L8GP48"/>
<dbReference type="GO" id="GO:0015179">
    <property type="term" value="F:L-amino acid transmembrane transporter activity"/>
    <property type="evidence" value="ECO:0007669"/>
    <property type="project" value="TreeGrafter"/>
</dbReference>
<evidence type="ECO:0000256" key="4">
    <source>
        <dbReference type="ARBA" id="ARBA00023136"/>
    </source>
</evidence>
<feature type="transmembrane region" description="Helical" evidence="6">
    <location>
        <begin position="76"/>
        <end position="96"/>
    </location>
</feature>
<keyword evidence="3 6" id="KW-1133">Transmembrane helix</keyword>
<evidence type="ECO:0000256" key="1">
    <source>
        <dbReference type="ARBA" id="ARBA00004141"/>
    </source>
</evidence>
<evidence type="ECO:0000256" key="2">
    <source>
        <dbReference type="ARBA" id="ARBA00022692"/>
    </source>
</evidence>
<proteinExistence type="predicted"/>
<dbReference type="InterPro" id="IPR002293">
    <property type="entry name" value="AA/rel_permease1"/>
</dbReference>
<accession>A0A0L8GP48</accession>
<feature type="transmembrane region" description="Helical" evidence="6">
    <location>
        <begin position="227"/>
        <end position="247"/>
    </location>
</feature>
<keyword evidence="4 6" id="KW-0472">Membrane</keyword>
<dbReference type="EMBL" id="KQ420942">
    <property type="protein sequence ID" value="KOF78791.1"/>
    <property type="molecule type" value="Genomic_DNA"/>
</dbReference>
<reference evidence="7" key="1">
    <citation type="submission" date="2015-07" db="EMBL/GenBank/DDBJ databases">
        <title>MeaNS - Measles Nucleotide Surveillance Program.</title>
        <authorList>
            <person name="Tran T."/>
            <person name="Druce J."/>
        </authorList>
    </citation>
    <scope>NUCLEOTIDE SEQUENCE</scope>
    <source>
        <strain evidence="7">UCB-OBI-ISO-001</strain>
        <tissue evidence="7">Gonad</tissue>
    </source>
</reference>
<keyword evidence="2 6" id="KW-0812">Transmembrane</keyword>
<feature type="transmembrane region" description="Helical" evidence="6">
    <location>
        <begin position="196"/>
        <end position="215"/>
    </location>
</feature>
<dbReference type="OrthoDB" id="5982228at2759"/>
<dbReference type="Pfam" id="PF13520">
    <property type="entry name" value="AA_permease_2"/>
    <property type="match status" value="1"/>
</dbReference>
<sequence length="526" mass="58115">MGKNRKPSHGRSDHSEQSRESESLHNNKCEADNCFSPMLDSTEPQATKGRPLPGRRKSLVERLTKRKMSMQMKKSISLMQVTASLIAVTGHTAIFITPSSILENTGALGLSLVIWLFGGIINWMQALIFVEFGTSLDEAGGTYSYVRAACGPLAGFMMLWSYMMLSTGPFWSFLGYTAAMYSVKPVFPDCPPPEGLVKLLAAILILLLAFLNCFCKKLVSKIQIYLSATKIIALLVIIAGGAVRAYQGHTENIVPIFENRITDPGPLALSILYSVFAFGGWQVVMSLVEEMEDPAKDLPRGVTITFIVTITKYILTLLAYMTLLTKHEVLQSNAVALLYIQRLYHPLTIMISACVAFTSVGALNASVMGHSRVLFAAARHKAAPLLFGMLHIKYLTPWPSIWVLCAWSLVVLYSGGMDFLLDLVSFISCLVALVIAVALIYYKIKQPNVKRPYKVPMWMPVSHALFFSAVLALGIYQKPNQMLAGVIISLLGYPIYLLGICWQPKPKAFTKKMGNCKNIFRKSSNS</sequence>
<evidence type="ECO:0008006" key="8">
    <source>
        <dbReference type="Google" id="ProtNLM"/>
    </source>
</evidence>
<dbReference type="PIRSF" id="PIRSF006060">
    <property type="entry name" value="AA_transporter"/>
    <property type="match status" value="1"/>
</dbReference>
<dbReference type="InterPro" id="IPR050598">
    <property type="entry name" value="AminoAcid_Transporter"/>
</dbReference>
<dbReference type="PANTHER" id="PTHR11785:SF516">
    <property type="entry name" value="AMINO ACID PERMEASE_ SLC12A DOMAIN-CONTAINING PROTEIN"/>
    <property type="match status" value="1"/>
</dbReference>
<feature type="transmembrane region" description="Helical" evidence="6">
    <location>
        <begin position="108"/>
        <end position="132"/>
    </location>
</feature>
<evidence type="ECO:0000256" key="3">
    <source>
        <dbReference type="ARBA" id="ARBA00022989"/>
    </source>
</evidence>
<evidence type="ECO:0000256" key="5">
    <source>
        <dbReference type="SAM" id="MobiDB-lite"/>
    </source>
</evidence>
<feature type="transmembrane region" description="Helical" evidence="6">
    <location>
        <begin position="455"/>
        <end position="476"/>
    </location>
</feature>
<evidence type="ECO:0000313" key="7">
    <source>
        <dbReference type="EMBL" id="KOF78791.1"/>
    </source>
</evidence>
<comment type="subcellular location">
    <subcellularLocation>
        <location evidence="1">Membrane</location>
        <topology evidence="1">Multi-pass membrane protein</topology>
    </subcellularLocation>
</comment>
<feature type="region of interest" description="Disordered" evidence="5">
    <location>
        <begin position="1"/>
        <end position="57"/>
    </location>
</feature>
<feature type="transmembrane region" description="Helical" evidence="6">
    <location>
        <begin position="419"/>
        <end position="443"/>
    </location>
</feature>
<dbReference type="PANTHER" id="PTHR11785">
    <property type="entry name" value="AMINO ACID TRANSPORTER"/>
    <property type="match status" value="1"/>
</dbReference>
<feature type="transmembrane region" description="Helical" evidence="6">
    <location>
        <begin position="343"/>
        <end position="363"/>
    </location>
</feature>
<evidence type="ECO:0000256" key="6">
    <source>
        <dbReference type="SAM" id="Phobius"/>
    </source>
</evidence>
<feature type="transmembrane region" description="Helical" evidence="6">
    <location>
        <begin position="267"/>
        <end position="288"/>
    </location>
</feature>
<feature type="transmembrane region" description="Helical" evidence="6">
    <location>
        <begin position="153"/>
        <end position="176"/>
    </location>
</feature>
<dbReference type="GO" id="GO:0016020">
    <property type="term" value="C:membrane"/>
    <property type="evidence" value="ECO:0007669"/>
    <property type="project" value="UniProtKB-SubCell"/>
</dbReference>
<organism evidence="7">
    <name type="scientific">Octopus bimaculoides</name>
    <name type="common">California two-spotted octopus</name>
    <dbReference type="NCBI Taxonomy" id="37653"/>
    <lineage>
        <taxon>Eukaryota</taxon>
        <taxon>Metazoa</taxon>
        <taxon>Spiralia</taxon>
        <taxon>Lophotrochozoa</taxon>
        <taxon>Mollusca</taxon>
        <taxon>Cephalopoda</taxon>
        <taxon>Coleoidea</taxon>
        <taxon>Octopodiformes</taxon>
        <taxon>Octopoda</taxon>
        <taxon>Incirrata</taxon>
        <taxon>Octopodidae</taxon>
        <taxon>Octopus</taxon>
    </lineage>
</organism>
<feature type="transmembrane region" description="Helical" evidence="6">
    <location>
        <begin position="482"/>
        <end position="502"/>
    </location>
</feature>